<dbReference type="RefSeq" id="WP_337336133.1">
    <property type="nucleotide sequence ID" value="NZ_JBBDHC010000020.1"/>
</dbReference>
<feature type="transmembrane region" description="Helical" evidence="1">
    <location>
        <begin position="127"/>
        <end position="152"/>
    </location>
</feature>
<keyword evidence="1" id="KW-0812">Transmembrane</keyword>
<dbReference type="Pfam" id="PF25231">
    <property type="entry name" value="DUF7847"/>
    <property type="match status" value="1"/>
</dbReference>
<name>A0AAW9R7S7_9GAMM</name>
<evidence type="ECO:0000313" key="3">
    <source>
        <dbReference type="EMBL" id="MEJ1250430.1"/>
    </source>
</evidence>
<feature type="domain" description="DUF7847" evidence="2">
    <location>
        <begin position="124"/>
        <end position="284"/>
    </location>
</feature>
<gene>
    <name evidence="3" type="ORF">WB794_12180</name>
</gene>
<keyword evidence="1" id="KW-1133">Transmembrane helix</keyword>
<accession>A0AAW9R7S7</accession>
<feature type="transmembrane region" description="Helical" evidence="1">
    <location>
        <begin position="80"/>
        <end position="101"/>
    </location>
</feature>
<evidence type="ECO:0000259" key="2">
    <source>
        <dbReference type="Pfam" id="PF25231"/>
    </source>
</evidence>
<feature type="transmembrane region" description="Helical" evidence="1">
    <location>
        <begin position="212"/>
        <end position="239"/>
    </location>
</feature>
<organism evidence="3 4">
    <name type="scientific">Denitratimonas tolerans</name>
    <dbReference type="NCBI Taxonomy" id="1338420"/>
    <lineage>
        <taxon>Bacteria</taxon>
        <taxon>Pseudomonadati</taxon>
        <taxon>Pseudomonadota</taxon>
        <taxon>Gammaproteobacteria</taxon>
        <taxon>Lysobacterales</taxon>
        <taxon>Lysobacteraceae</taxon>
        <taxon>Denitratimonas</taxon>
    </lineage>
</organism>
<keyword evidence="4" id="KW-1185">Reference proteome</keyword>
<comment type="caution">
    <text evidence="3">The sequence shown here is derived from an EMBL/GenBank/DDBJ whole genome shotgun (WGS) entry which is preliminary data.</text>
</comment>
<feature type="transmembrane region" description="Helical" evidence="1">
    <location>
        <begin position="259"/>
        <end position="285"/>
    </location>
</feature>
<evidence type="ECO:0000313" key="4">
    <source>
        <dbReference type="Proteomes" id="UP001364472"/>
    </source>
</evidence>
<reference evidence="3 4" key="1">
    <citation type="journal article" date="2016" name="Antonie Van Leeuwenhoek">
        <title>Denitratimonas tolerans gen. nov., sp. nov., a denitrifying bacterium isolated from a bioreactor for tannery wastewater treatment.</title>
        <authorList>
            <person name="Han S.I."/>
            <person name="Kim J.O."/>
            <person name="Lee Y.R."/>
            <person name="Ekpeghere K.I."/>
            <person name="Koh S.C."/>
            <person name="Whang K.S."/>
        </authorList>
    </citation>
    <scope>NUCLEOTIDE SEQUENCE [LARGE SCALE GENOMIC DNA]</scope>
    <source>
        <strain evidence="3 4">KACC 17565</strain>
    </source>
</reference>
<proteinExistence type="predicted"/>
<dbReference type="Proteomes" id="UP001364472">
    <property type="component" value="Unassembled WGS sequence"/>
</dbReference>
<sequence>MVSNPAFAYHPSDSPRGFGALVQASFALWFASLRPVLWPALAYSIASQLPWLPWWWATRARFEQEPLRAWIAPGLFRPDAFTLAFGVAATLASLLFLLMLLERQGRMARGLAPGAGLGNAARALPAALLATLGYLALNFLALAPVVVAWFWGVAQDDALALLLALLVGLLLAAVPLAWVSVAAGFFYPAIVLDGRGAMDALRESLRRVRGRWVLAAGLVSLLLLAFFGIFGTVGAFPLVGAGMIAFWLDGPDALLRPGWLVWGQLASAPLLALTLPLATAGYLVAWEELGLRRRAQ</sequence>
<evidence type="ECO:0000256" key="1">
    <source>
        <dbReference type="SAM" id="Phobius"/>
    </source>
</evidence>
<protein>
    <recommendedName>
        <fullName evidence="2">DUF7847 domain-containing protein</fullName>
    </recommendedName>
</protein>
<feature type="transmembrane region" description="Helical" evidence="1">
    <location>
        <begin position="158"/>
        <end position="191"/>
    </location>
</feature>
<dbReference type="AlphaFoldDB" id="A0AAW9R7S7"/>
<dbReference type="InterPro" id="IPR057169">
    <property type="entry name" value="DUF7847"/>
</dbReference>
<keyword evidence="1" id="KW-0472">Membrane</keyword>
<dbReference type="EMBL" id="JBBDHC010000020">
    <property type="protein sequence ID" value="MEJ1250430.1"/>
    <property type="molecule type" value="Genomic_DNA"/>
</dbReference>